<dbReference type="SUPFAM" id="SSF52091">
    <property type="entry name" value="SpoIIaa-like"/>
    <property type="match status" value="1"/>
</dbReference>
<dbReference type="Pfam" id="PF01740">
    <property type="entry name" value="STAS"/>
    <property type="match status" value="1"/>
</dbReference>
<dbReference type="Proteomes" id="UP000219329">
    <property type="component" value="Unassembled WGS sequence"/>
</dbReference>
<feature type="transmembrane region" description="Helical" evidence="5">
    <location>
        <begin position="402"/>
        <end position="434"/>
    </location>
</feature>
<evidence type="ECO:0000256" key="5">
    <source>
        <dbReference type="SAM" id="Phobius"/>
    </source>
</evidence>
<organism evidence="7 8">
    <name type="scientific">OM182 bacterium MED-G28</name>
    <dbReference type="NCBI Taxonomy" id="1986256"/>
    <lineage>
        <taxon>Bacteria</taxon>
        <taxon>Pseudomonadati</taxon>
        <taxon>Pseudomonadota</taxon>
        <taxon>Gammaproteobacteria</taxon>
        <taxon>OMG group</taxon>
        <taxon>OM182 clade</taxon>
    </lineage>
</organism>
<comment type="caution">
    <text evidence="7">The sequence shown here is derived from an EMBL/GenBank/DDBJ whole genome shotgun (WGS) entry which is preliminary data.</text>
</comment>
<dbReference type="NCBIfam" id="TIGR00815">
    <property type="entry name" value="sulP"/>
    <property type="match status" value="1"/>
</dbReference>
<evidence type="ECO:0000259" key="6">
    <source>
        <dbReference type="PROSITE" id="PS50801"/>
    </source>
</evidence>
<feature type="transmembrane region" description="Helical" evidence="5">
    <location>
        <begin position="137"/>
        <end position="155"/>
    </location>
</feature>
<dbReference type="GO" id="GO:0016020">
    <property type="term" value="C:membrane"/>
    <property type="evidence" value="ECO:0007669"/>
    <property type="project" value="UniProtKB-SubCell"/>
</dbReference>
<evidence type="ECO:0000256" key="3">
    <source>
        <dbReference type="ARBA" id="ARBA00022989"/>
    </source>
</evidence>
<dbReference type="InterPro" id="IPR002645">
    <property type="entry name" value="STAS_dom"/>
</dbReference>
<dbReference type="EMBL" id="NTJZ01000006">
    <property type="protein sequence ID" value="PDH33756.1"/>
    <property type="molecule type" value="Genomic_DNA"/>
</dbReference>
<reference evidence="7 8" key="1">
    <citation type="submission" date="2017-08" db="EMBL/GenBank/DDBJ databases">
        <title>Fine stratification of microbial communities through a metagenomic profile of the photic zone.</title>
        <authorList>
            <person name="Haro-Moreno J.M."/>
            <person name="Lopez-Perez M."/>
            <person name="De La Torre J."/>
            <person name="Picazo A."/>
            <person name="Camacho A."/>
            <person name="Rodriguez-Valera F."/>
        </authorList>
    </citation>
    <scope>NUCLEOTIDE SEQUENCE [LARGE SCALE GENOMIC DNA]</scope>
    <source>
        <strain evidence="7">MED-G28</strain>
    </source>
</reference>
<feature type="transmembrane region" description="Helical" evidence="5">
    <location>
        <begin position="30"/>
        <end position="53"/>
    </location>
</feature>
<dbReference type="Pfam" id="PF00916">
    <property type="entry name" value="Sulfate_transp"/>
    <property type="match status" value="1"/>
</dbReference>
<feature type="transmembrane region" description="Helical" evidence="5">
    <location>
        <begin position="220"/>
        <end position="240"/>
    </location>
</feature>
<gene>
    <name evidence="7" type="ORF">CNF02_06915</name>
</gene>
<protein>
    <submittedName>
        <fullName evidence="7">Sodium-independent anion transporter</fullName>
    </submittedName>
</protein>
<keyword evidence="4 5" id="KW-0472">Membrane</keyword>
<accession>A0A2A5WC73</accession>
<feature type="transmembrane region" description="Helical" evidence="5">
    <location>
        <begin position="269"/>
        <end position="292"/>
    </location>
</feature>
<feature type="transmembrane region" description="Helical" evidence="5">
    <location>
        <begin position="65"/>
        <end position="93"/>
    </location>
</feature>
<evidence type="ECO:0000313" key="8">
    <source>
        <dbReference type="Proteomes" id="UP000219329"/>
    </source>
</evidence>
<evidence type="ECO:0000256" key="4">
    <source>
        <dbReference type="ARBA" id="ARBA00023136"/>
    </source>
</evidence>
<feature type="transmembrane region" description="Helical" evidence="5">
    <location>
        <begin position="105"/>
        <end position="125"/>
    </location>
</feature>
<sequence length="571" mass="61269">MNKGFSFKRYFPILVWAPNYTNSKFFDDTIAALIVAIMLIPQALAYALLAGLPAETGLYASMVGLTVYALFGASNTLSVAPVAVISLMTATALAKLSLATPEETLAAALFLTFLSGLFLLLLGLLRLGFMANLLSQPVISAFVTASALIIGLSQMQHIFGVSANGQNFLGLLGSLFGQLGSINFVTFYIGAGSIGFIIFSKLVIKNMFLKIGVDAHIATTLSRSGPLLVALITGLLAYIFRLDQQGVQLLGEVPRGLPDFGLPGFSIDLLNSLIGSALLISIIGFVESISVAQTLAARRRERVDLNQELVGLGASNLATSFGGGFPVSGGFSRSVVNFEAGAATPAAGLFTAILIAVVALFFTPALFWLPRVSLAAIIIVAVYGLIDFSVLKKAWVYSKADFTAVLITLVLTLLIGVEVGIGSGVLASVLIHLYKTSQPHVAVIGRVTGTEHFRSVDRHTVETFENQLSIRIDESLYFANTRYLEELILNLISDKPKLEHVILMCTAVNKIDMSALETLEKINETLRELGVKLHLSEVKDPIIGKLAKTNFFKELTGNNYLSQNQAVEDLR</sequence>
<feature type="domain" description="STAS" evidence="6">
    <location>
        <begin position="457"/>
        <end position="570"/>
    </location>
</feature>
<evidence type="ECO:0000256" key="1">
    <source>
        <dbReference type="ARBA" id="ARBA00004141"/>
    </source>
</evidence>
<dbReference type="CDD" id="cd07042">
    <property type="entry name" value="STAS_SulP_like_sulfate_transporter"/>
    <property type="match status" value="1"/>
</dbReference>
<dbReference type="Gene3D" id="3.30.750.24">
    <property type="entry name" value="STAS domain"/>
    <property type="match status" value="1"/>
</dbReference>
<comment type="subcellular location">
    <subcellularLocation>
        <location evidence="1">Membrane</location>
        <topology evidence="1">Multi-pass membrane protein</topology>
    </subcellularLocation>
</comment>
<dbReference type="InterPro" id="IPR001902">
    <property type="entry name" value="SLC26A/SulP_fam"/>
</dbReference>
<keyword evidence="3 5" id="KW-1133">Transmembrane helix</keyword>
<dbReference type="InterPro" id="IPR011547">
    <property type="entry name" value="SLC26A/SulP_dom"/>
</dbReference>
<keyword evidence="2 5" id="KW-0812">Transmembrane</keyword>
<feature type="transmembrane region" description="Helical" evidence="5">
    <location>
        <begin position="175"/>
        <end position="199"/>
    </location>
</feature>
<dbReference type="AlphaFoldDB" id="A0A2A5WC73"/>
<evidence type="ECO:0000313" key="7">
    <source>
        <dbReference type="EMBL" id="PDH33756.1"/>
    </source>
</evidence>
<feature type="transmembrane region" description="Helical" evidence="5">
    <location>
        <begin position="342"/>
        <end position="362"/>
    </location>
</feature>
<dbReference type="PROSITE" id="PS50801">
    <property type="entry name" value="STAS"/>
    <property type="match status" value="1"/>
</dbReference>
<evidence type="ECO:0000256" key="2">
    <source>
        <dbReference type="ARBA" id="ARBA00022692"/>
    </source>
</evidence>
<proteinExistence type="predicted"/>
<dbReference type="GO" id="GO:0055085">
    <property type="term" value="P:transmembrane transport"/>
    <property type="evidence" value="ECO:0007669"/>
    <property type="project" value="InterPro"/>
</dbReference>
<dbReference type="PANTHER" id="PTHR11814">
    <property type="entry name" value="SULFATE TRANSPORTER"/>
    <property type="match status" value="1"/>
</dbReference>
<name>A0A2A5WC73_9GAMM</name>
<feature type="transmembrane region" description="Helical" evidence="5">
    <location>
        <begin position="368"/>
        <end position="390"/>
    </location>
</feature>
<dbReference type="InterPro" id="IPR036513">
    <property type="entry name" value="STAS_dom_sf"/>
</dbReference>